<evidence type="ECO:0000256" key="3">
    <source>
        <dbReference type="ARBA" id="ARBA00023004"/>
    </source>
</evidence>
<evidence type="ECO:0000259" key="5">
    <source>
        <dbReference type="PROSITE" id="PS51296"/>
    </source>
</evidence>
<name>A0A918J3M6_9FLAO</name>
<dbReference type="GO" id="GO:0051537">
    <property type="term" value="F:2 iron, 2 sulfur cluster binding"/>
    <property type="evidence" value="ECO:0007669"/>
    <property type="project" value="UniProtKB-KW"/>
</dbReference>
<reference evidence="6" key="1">
    <citation type="journal article" date="2014" name="Int. J. Syst. Evol. Microbiol.">
        <title>Complete genome sequence of Corynebacterium casei LMG S-19264T (=DSM 44701T), isolated from a smear-ripened cheese.</title>
        <authorList>
            <consortium name="US DOE Joint Genome Institute (JGI-PGF)"/>
            <person name="Walter F."/>
            <person name="Albersmeier A."/>
            <person name="Kalinowski J."/>
            <person name="Ruckert C."/>
        </authorList>
    </citation>
    <scope>NUCLEOTIDE SEQUENCE</scope>
    <source>
        <strain evidence="6">KCTC 12113</strain>
    </source>
</reference>
<protein>
    <recommendedName>
        <fullName evidence="5">Rieske domain-containing protein</fullName>
    </recommendedName>
</protein>
<gene>
    <name evidence="6" type="ORF">GCM10007383_33240</name>
</gene>
<accession>A0A918J3M6</accession>
<keyword evidence="2" id="KW-0479">Metal-binding</keyword>
<dbReference type="RefSeq" id="WP_051315701.1">
    <property type="nucleotide sequence ID" value="NZ_BMWP01000029.1"/>
</dbReference>
<keyword evidence="7" id="KW-1185">Reference proteome</keyword>
<keyword evidence="1" id="KW-0001">2Fe-2S</keyword>
<dbReference type="Proteomes" id="UP000634668">
    <property type="component" value="Unassembled WGS sequence"/>
</dbReference>
<dbReference type="SUPFAM" id="SSF50022">
    <property type="entry name" value="ISP domain"/>
    <property type="match status" value="1"/>
</dbReference>
<reference evidence="6" key="2">
    <citation type="submission" date="2020-09" db="EMBL/GenBank/DDBJ databases">
        <authorList>
            <person name="Sun Q."/>
            <person name="Kim S."/>
        </authorList>
    </citation>
    <scope>NUCLEOTIDE SEQUENCE</scope>
    <source>
        <strain evidence="6">KCTC 12113</strain>
    </source>
</reference>
<evidence type="ECO:0000256" key="1">
    <source>
        <dbReference type="ARBA" id="ARBA00022714"/>
    </source>
</evidence>
<comment type="caution">
    <text evidence="6">The sequence shown here is derived from an EMBL/GenBank/DDBJ whole genome shotgun (WGS) entry which is preliminary data.</text>
</comment>
<dbReference type="EMBL" id="BMWP01000029">
    <property type="protein sequence ID" value="GGW46279.1"/>
    <property type="molecule type" value="Genomic_DNA"/>
</dbReference>
<feature type="domain" description="Rieske" evidence="5">
    <location>
        <begin position="69"/>
        <end position="139"/>
    </location>
</feature>
<keyword evidence="3" id="KW-0408">Iron</keyword>
<evidence type="ECO:0000313" key="6">
    <source>
        <dbReference type="EMBL" id="GGW46279.1"/>
    </source>
</evidence>
<dbReference type="PROSITE" id="PS51296">
    <property type="entry name" value="RIESKE"/>
    <property type="match status" value="1"/>
</dbReference>
<dbReference type="CDD" id="cd03467">
    <property type="entry name" value="Rieske"/>
    <property type="match status" value="1"/>
</dbReference>
<dbReference type="Gene3D" id="2.102.10.10">
    <property type="entry name" value="Rieske [2Fe-2S] iron-sulphur domain"/>
    <property type="match status" value="1"/>
</dbReference>
<evidence type="ECO:0000256" key="4">
    <source>
        <dbReference type="ARBA" id="ARBA00023014"/>
    </source>
</evidence>
<dbReference type="Pfam" id="PF00355">
    <property type="entry name" value="Rieske"/>
    <property type="match status" value="1"/>
</dbReference>
<keyword evidence="4" id="KW-0411">Iron-sulfur</keyword>
<evidence type="ECO:0000313" key="7">
    <source>
        <dbReference type="Proteomes" id="UP000634668"/>
    </source>
</evidence>
<dbReference type="InterPro" id="IPR036922">
    <property type="entry name" value="Rieske_2Fe-2S_sf"/>
</dbReference>
<sequence length="146" mass="16094">MRRKEFIKTCGLACLGATSIGVFLQSCVPTKNITANIKGDELVIPKSDFAKKDGHYNYIVVNNSKLQFPIALFRFSLDEFNALYLQCTHQGNELNAYGDKLVCAAHGSEFDNKGNVTNGPATDALRSFPVRISQDSIHVSLKSVEH</sequence>
<dbReference type="InterPro" id="IPR017941">
    <property type="entry name" value="Rieske_2Fe-2S"/>
</dbReference>
<dbReference type="AlphaFoldDB" id="A0A918J3M6"/>
<evidence type="ECO:0000256" key="2">
    <source>
        <dbReference type="ARBA" id="ARBA00022723"/>
    </source>
</evidence>
<organism evidence="6 7">
    <name type="scientific">Arenibacter certesii</name>
    <dbReference type="NCBI Taxonomy" id="228955"/>
    <lineage>
        <taxon>Bacteria</taxon>
        <taxon>Pseudomonadati</taxon>
        <taxon>Bacteroidota</taxon>
        <taxon>Flavobacteriia</taxon>
        <taxon>Flavobacteriales</taxon>
        <taxon>Flavobacteriaceae</taxon>
        <taxon>Arenibacter</taxon>
    </lineage>
</organism>
<dbReference type="GO" id="GO:0046872">
    <property type="term" value="F:metal ion binding"/>
    <property type="evidence" value="ECO:0007669"/>
    <property type="project" value="UniProtKB-KW"/>
</dbReference>
<proteinExistence type="predicted"/>
<dbReference type="PROSITE" id="PS51257">
    <property type="entry name" value="PROKAR_LIPOPROTEIN"/>
    <property type="match status" value="1"/>
</dbReference>